<proteinExistence type="predicted"/>
<name>A0AAW3QVM2_9PROT</name>
<gene>
    <name evidence="2" type="ORF">AD941_09185</name>
</gene>
<sequence>MEHSAFWEFCRAAVTMNTAAPANTAATTAAGAITAAPIIAAGEARGAPDGDGDRVMASAPIPDVDQGGGLPVSVPDLEAPVMVPADRVDPEMDPAAEGPGAVRDQEGREAEAWAAATMAAVQALTVMAPVDVAERPPSRAQKNRRRTTASGISQLCGLHAPELQSRP</sequence>
<evidence type="ECO:0000313" key="3">
    <source>
        <dbReference type="Proteomes" id="UP000075682"/>
    </source>
</evidence>
<evidence type="ECO:0000256" key="1">
    <source>
        <dbReference type="SAM" id="MobiDB-lite"/>
    </source>
</evidence>
<dbReference type="EMBL" id="LHZN01000134">
    <property type="protein sequence ID" value="KXV37726.1"/>
    <property type="molecule type" value="Genomic_DNA"/>
</dbReference>
<organism evidence="2 3">
    <name type="scientific">Gluconobacter albidus</name>
    <dbReference type="NCBI Taxonomy" id="318683"/>
    <lineage>
        <taxon>Bacteria</taxon>
        <taxon>Pseudomonadati</taxon>
        <taxon>Pseudomonadota</taxon>
        <taxon>Alphaproteobacteria</taxon>
        <taxon>Acetobacterales</taxon>
        <taxon>Acetobacteraceae</taxon>
        <taxon>Gluconobacter</taxon>
    </lineage>
</organism>
<reference evidence="2 3" key="1">
    <citation type="submission" date="2015-06" db="EMBL/GenBank/DDBJ databases">
        <title>Improved classification and identification of acetic acid bacteria using matrix-assisted laser desorption/ionization time-of-flight mass spectrometry; Gluconobacter nephelii and Gluconobacter uchimurae are later heterotypic synonyms of Gluconobacter japonicus and Gluconobacter oxydans, respectively.</title>
        <authorList>
            <person name="Li L."/>
            <person name="Cleenwerck I."/>
            <person name="De Vuyst L."/>
            <person name="Vandamme P."/>
        </authorList>
    </citation>
    <scope>NUCLEOTIDE SEQUENCE [LARGE SCALE GENOMIC DNA]</scope>
    <source>
        <strain evidence="2 3">LMG 1356</strain>
    </source>
</reference>
<protein>
    <submittedName>
        <fullName evidence="2">Uncharacterized protein</fullName>
    </submittedName>
</protein>
<comment type="caution">
    <text evidence="2">The sequence shown here is derived from an EMBL/GenBank/DDBJ whole genome shotgun (WGS) entry which is preliminary data.</text>
</comment>
<accession>A0AAW3QVM2</accession>
<dbReference type="AlphaFoldDB" id="A0AAW3QVM2"/>
<dbReference type="Proteomes" id="UP000075682">
    <property type="component" value="Unassembled WGS sequence"/>
</dbReference>
<feature type="region of interest" description="Disordered" evidence="1">
    <location>
        <begin position="133"/>
        <end position="167"/>
    </location>
</feature>
<evidence type="ECO:0000313" key="2">
    <source>
        <dbReference type="EMBL" id="KXV37726.1"/>
    </source>
</evidence>